<dbReference type="InterPro" id="IPR000524">
    <property type="entry name" value="Tscrpt_reg_HTH_GntR"/>
</dbReference>
<dbReference type="SMART" id="SM00895">
    <property type="entry name" value="FCD"/>
    <property type="match status" value="1"/>
</dbReference>
<feature type="domain" description="HTH gntR-type" evidence="4">
    <location>
        <begin position="13"/>
        <end position="81"/>
    </location>
</feature>
<dbReference type="EMBL" id="CP042582">
    <property type="protein sequence ID" value="QEX21164.1"/>
    <property type="molecule type" value="Genomic_DNA"/>
</dbReference>
<dbReference type="OrthoDB" id="7339934at2"/>
<accession>A0A5J6MVE2</accession>
<evidence type="ECO:0000256" key="3">
    <source>
        <dbReference type="ARBA" id="ARBA00023163"/>
    </source>
</evidence>
<reference evidence="5 6" key="1">
    <citation type="submission" date="2019-08" db="EMBL/GenBank/DDBJ databases">
        <title>Hyperibacter terrae gen. nov., sp. nov. and Hyperibacter viscosus sp. nov., two new members in the family Rhodospirillaceae isolated from the rhizosphere of Hypericum perforatum.</title>
        <authorList>
            <person name="Noviana Z."/>
        </authorList>
    </citation>
    <scope>NUCLEOTIDE SEQUENCE [LARGE SCALE GENOMIC DNA]</scope>
    <source>
        <strain evidence="5 6">R5959</strain>
    </source>
</reference>
<gene>
    <name evidence="5" type="ORF">FRZ61_10860</name>
</gene>
<organism evidence="5 6">
    <name type="scientific">Hypericibacter adhaerens</name>
    <dbReference type="NCBI Taxonomy" id="2602016"/>
    <lineage>
        <taxon>Bacteria</taxon>
        <taxon>Pseudomonadati</taxon>
        <taxon>Pseudomonadota</taxon>
        <taxon>Alphaproteobacteria</taxon>
        <taxon>Rhodospirillales</taxon>
        <taxon>Dongiaceae</taxon>
        <taxon>Hypericibacter</taxon>
    </lineage>
</organism>
<keyword evidence="6" id="KW-1185">Reference proteome</keyword>
<protein>
    <submittedName>
        <fullName evidence="5">GntR family transcriptional regulator</fullName>
    </submittedName>
</protein>
<dbReference type="Gene3D" id="1.20.120.530">
    <property type="entry name" value="GntR ligand-binding domain-like"/>
    <property type="match status" value="1"/>
</dbReference>
<proteinExistence type="predicted"/>
<dbReference type="PROSITE" id="PS50949">
    <property type="entry name" value="HTH_GNTR"/>
    <property type="match status" value="1"/>
</dbReference>
<dbReference type="Pfam" id="PF00392">
    <property type="entry name" value="GntR"/>
    <property type="match status" value="1"/>
</dbReference>
<dbReference type="InterPro" id="IPR036388">
    <property type="entry name" value="WH-like_DNA-bd_sf"/>
</dbReference>
<keyword evidence="3" id="KW-0804">Transcription</keyword>
<dbReference type="CDD" id="cd07377">
    <property type="entry name" value="WHTH_GntR"/>
    <property type="match status" value="1"/>
</dbReference>
<dbReference type="PRINTS" id="PR00035">
    <property type="entry name" value="HTHGNTR"/>
</dbReference>
<evidence type="ECO:0000256" key="1">
    <source>
        <dbReference type="ARBA" id="ARBA00023015"/>
    </source>
</evidence>
<dbReference type="GO" id="GO:0003677">
    <property type="term" value="F:DNA binding"/>
    <property type="evidence" value="ECO:0007669"/>
    <property type="project" value="UniProtKB-KW"/>
</dbReference>
<dbReference type="InterPro" id="IPR008920">
    <property type="entry name" value="TF_FadR/GntR_C"/>
</dbReference>
<evidence type="ECO:0000259" key="4">
    <source>
        <dbReference type="PROSITE" id="PS50949"/>
    </source>
</evidence>
<keyword evidence="2" id="KW-0238">DNA-binding</keyword>
<dbReference type="InterPro" id="IPR036390">
    <property type="entry name" value="WH_DNA-bd_sf"/>
</dbReference>
<dbReference type="InterPro" id="IPR011711">
    <property type="entry name" value="GntR_C"/>
</dbReference>
<dbReference type="PANTHER" id="PTHR43537:SF5">
    <property type="entry name" value="UXU OPERON TRANSCRIPTIONAL REGULATOR"/>
    <property type="match status" value="1"/>
</dbReference>
<name>A0A5J6MVE2_9PROT</name>
<evidence type="ECO:0000313" key="6">
    <source>
        <dbReference type="Proteomes" id="UP000325797"/>
    </source>
</evidence>
<sequence length="247" mass="27462">MVLKLDNLRDRSRDAAREIRRFIEDGIAKGHLSPGDKLPNERALAGQFLAGRNTVRKTLIALEQEGKISRHVGRGTFVSLKANGAAAKPAERKLAAEDIAGLQLSVLQTASPLDLMELRLLIEPQIAELSALRAGTVEIDKMQAAVDKSRVARTLREFENCDDELHRAIAGACRNPLFMAVADIITSVRTSGEWGMLKERTLTEEARLHHLSEHVRIVQAIRQRNATAARDEMEKHLVGIRDSMIKR</sequence>
<dbReference type="RefSeq" id="WP_151115500.1">
    <property type="nucleotide sequence ID" value="NZ_CP042582.1"/>
</dbReference>
<evidence type="ECO:0000313" key="5">
    <source>
        <dbReference type="EMBL" id="QEX21164.1"/>
    </source>
</evidence>
<dbReference type="SMART" id="SM00345">
    <property type="entry name" value="HTH_GNTR"/>
    <property type="match status" value="1"/>
</dbReference>
<dbReference type="AlphaFoldDB" id="A0A5J6MVE2"/>
<dbReference type="KEGG" id="hadh:FRZ61_10860"/>
<keyword evidence="1" id="KW-0805">Transcription regulation</keyword>
<dbReference type="PANTHER" id="PTHR43537">
    <property type="entry name" value="TRANSCRIPTIONAL REGULATOR, GNTR FAMILY"/>
    <property type="match status" value="1"/>
</dbReference>
<dbReference type="GO" id="GO:0003700">
    <property type="term" value="F:DNA-binding transcription factor activity"/>
    <property type="evidence" value="ECO:0007669"/>
    <property type="project" value="InterPro"/>
</dbReference>
<dbReference type="Proteomes" id="UP000325797">
    <property type="component" value="Chromosome"/>
</dbReference>
<dbReference type="SUPFAM" id="SSF48008">
    <property type="entry name" value="GntR ligand-binding domain-like"/>
    <property type="match status" value="1"/>
</dbReference>
<dbReference type="Pfam" id="PF07729">
    <property type="entry name" value="FCD"/>
    <property type="match status" value="1"/>
</dbReference>
<evidence type="ECO:0000256" key="2">
    <source>
        <dbReference type="ARBA" id="ARBA00023125"/>
    </source>
</evidence>
<dbReference type="SUPFAM" id="SSF46785">
    <property type="entry name" value="Winged helix' DNA-binding domain"/>
    <property type="match status" value="1"/>
</dbReference>
<dbReference type="Gene3D" id="1.10.10.10">
    <property type="entry name" value="Winged helix-like DNA-binding domain superfamily/Winged helix DNA-binding domain"/>
    <property type="match status" value="1"/>
</dbReference>